<dbReference type="PANTHER" id="PTHR24421">
    <property type="entry name" value="NITRATE/NITRITE SENSOR PROTEIN NARX-RELATED"/>
    <property type="match status" value="1"/>
</dbReference>
<evidence type="ECO:0000259" key="12">
    <source>
        <dbReference type="Pfam" id="PF07730"/>
    </source>
</evidence>
<dbReference type="Gene3D" id="1.20.5.1930">
    <property type="match status" value="1"/>
</dbReference>
<keyword evidence="10" id="KW-1133">Transmembrane helix</keyword>
<organism evidence="13 14">
    <name type="scientific">Mobilitalea sibirica</name>
    <dbReference type="NCBI Taxonomy" id="1462919"/>
    <lineage>
        <taxon>Bacteria</taxon>
        <taxon>Bacillati</taxon>
        <taxon>Bacillota</taxon>
        <taxon>Clostridia</taxon>
        <taxon>Lachnospirales</taxon>
        <taxon>Lachnospiraceae</taxon>
        <taxon>Mobilitalea</taxon>
    </lineage>
</organism>
<keyword evidence="5" id="KW-0547">Nucleotide-binding</keyword>
<dbReference type="RefSeq" id="WP_197660326.1">
    <property type="nucleotide sequence ID" value="NZ_JAEAGR010000003.1"/>
</dbReference>
<feature type="transmembrane region" description="Helical" evidence="10">
    <location>
        <begin position="24"/>
        <end position="43"/>
    </location>
</feature>
<feature type="domain" description="Signal transduction histidine kinase subgroup 3 dimerisation and phosphoacceptor" evidence="12">
    <location>
        <begin position="169"/>
        <end position="230"/>
    </location>
</feature>
<dbReference type="CDD" id="cd16917">
    <property type="entry name" value="HATPase_UhpB-NarQ-NarX-like"/>
    <property type="match status" value="1"/>
</dbReference>
<evidence type="ECO:0000256" key="5">
    <source>
        <dbReference type="ARBA" id="ARBA00022741"/>
    </source>
</evidence>
<keyword evidence="10" id="KW-0472">Membrane</keyword>
<gene>
    <name evidence="13" type="ORF">I5677_04250</name>
</gene>
<feature type="transmembrane region" description="Helical" evidence="10">
    <location>
        <begin position="100"/>
        <end position="119"/>
    </location>
</feature>
<keyword evidence="4" id="KW-0808">Transferase</keyword>
<dbReference type="EC" id="2.7.13.3" evidence="2"/>
<protein>
    <recommendedName>
        <fullName evidence="2">histidine kinase</fullName>
        <ecNumber evidence="2">2.7.13.3</ecNumber>
    </recommendedName>
</protein>
<dbReference type="InterPro" id="IPR050482">
    <property type="entry name" value="Sensor_HK_TwoCompSys"/>
</dbReference>
<dbReference type="GO" id="GO:0000155">
    <property type="term" value="F:phosphorelay sensor kinase activity"/>
    <property type="evidence" value="ECO:0007669"/>
    <property type="project" value="InterPro"/>
</dbReference>
<evidence type="ECO:0000256" key="2">
    <source>
        <dbReference type="ARBA" id="ARBA00012438"/>
    </source>
</evidence>
<feature type="domain" description="Histidine kinase/HSP90-like ATPase" evidence="11">
    <location>
        <begin position="271"/>
        <end position="364"/>
    </location>
</feature>
<dbReference type="GO" id="GO:0016020">
    <property type="term" value="C:membrane"/>
    <property type="evidence" value="ECO:0007669"/>
    <property type="project" value="InterPro"/>
</dbReference>
<dbReference type="Gene3D" id="3.30.565.10">
    <property type="entry name" value="Histidine kinase-like ATPase, C-terminal domain"/>
    <property type="match status" value="1"/>
</dbReference>
<evidence type="ECO:0000256" key="1">
    <source>
        <dbReference type="ARBA" id="ARBA00000085"/>
    </source>
</evidence>
<keyword evidence="6 13" id="KW-0418">Kinase</keyword>
<dbReference type="AlphaFoldDB" id="A0A8J7KVF6"/>
<dbReference type="GO" id="GO:0046983">
    <property type="term" value="F:protein dimerization activity"/>
    <property type="evidence" value="ECO:0007669"/>
    <property type="project" value="InterPro"/>
</dbReference>
<proteinExistence type="predicted"/>
<evidence type="ECO:0000259" key="11">
    <source>
        <dbReference type="Pfam" id="PF02518"/>
    </source>
</evidence>
<reference evidence="13" key="1">
    <citation type="submission" date="2020-12" db="EMBL/GenBank/DDBJ databases">
        <title>M. sibirica DSM 26468T genome.</title>
        <authorList>
            <person name="Thieme N."/>
            <person name="Rettenmaier R."/>
            <person name="Zverlov V."/>
            <person name="Liebl W."/>
        </authorList>
    </citation>
    <scope>NUCLEOTIDE SEQUENCE</scope>
    <source>
        <strain evidence="13">DSM 26468</strain>
    </source>
</reference>
<keyword evidence="14" id="KW-1185">Reference proteome</keyword>
<evidence type="ECO:0000256" key="8">
    <source>
        <dbReference type="ARBA" id="ARBA00023012"/>
    </source>
</evidence>
<dbReference type="Pfam" id="PF02518">
    <property type="entry name" value="HATPase_c"/>
    <property type="match status" value="1"/>
</dbReference>
<evidence type="ECO:0000256" key="3">
    <source>
        <dbReference type="ARBA" id="ARBA00022553"/>
    </source>
</evidence>
<evidence type="ECO:0000256" key="4">
    <source>
        <dbReference type="ARBA" id="ARBA00022679"/>
    </source>
</evidence>
<evidence type="ECO:0000256" key="6">
    <source>
        <dbReference type="ARBA" id="ARBA00022777"/>
    </source>
</evidence>
<name>A0A8J7KVF6_9FIRM</name>
<keyword evidence="10" id="KW-0812">Transmembrane</keyword>
<accession>A0A8J7KVF6</accession>
<dbReference type="InterPro" id="IPR036890">
    <property type="entry name" value="HATPase_C_sf"/>
</dbReference>
<dbReference type="EMBL" id="JAEAGR010000003">
    <property type="protein sequence ID" value="MBH1940105.1"/>
    <property type="molecule type" value="Genomic_DNA"/>
</dbReference>
<sequence length="372" mass="42965">MYEIIDKLLLLICCLTLYLFHMDVSFAVIPVILVVLLSCLSYYYDDDRIRLYGTIFYSALSLFLPGYIIFLPVLLYDTHFTKYQFNVLLLLLLFISNQEHYSLTIIIYSIVFLLLSFVLKQKTNKLNSLTNEYNELRDSSSSLSQLLEEKNRSLLKNQHYEINLATLNERNRISKEIHDNIGHILSRALLQVGALITISKEDTTKEGLGALKESLSGGMDEIRNSIHKMYDESIDLYTQIEKLVKDFTFCEISHLYDIKNPPPLSVKYGFITIIKEALANIIKHSNATKVTLLLREHPAMYQLIVEDNGTIDESDKAKLLKTQEHHDFGEGMGLRNIYERVKGFEGNTNISLDKGFKLFIMIPKDKDRRNIK</sequence>
<evidence type="ECO:0000256" key="9">
    <source>
        <dbReference type="SAM" id="Coils"/>
    </source>
</evidence>
<keyword evidence="7" id="KW-0067">ATP-binding</keyword>
<evidence type="ECO:0000256" key="7">
    <source>
        <dbReference type="ARBA" id="ARBA00022840"/>
    </source>
</evidence>
<dbReference type="InterPro" id="IPR011712">
    <property type="entry name" value="Sig_transdc_His_kin_sub3_dim/P"/>
</dbReference>
<evidence type="ECO:0000256" key="10">
    <source>
        <dbReference type="SAM" id="Phobius"/>
    </source>
</evidence>
<feature type="coiled-coil region" evidence="9">
    <location>
        <begin position="119"/>
        <end position="146"/>
    </location>
</feature>
<dbReference type="InterPro" id="IPR003594">
    <property type="entry name" value="HATPase_dom"/>
</dbReference>
<dbReference type="PANTHER" id="PTHR24421:SF10">
    <property type="entry name" value="NITRATE_NITRITE SENSOR PROTEIN NARQ"/>
    <property type="match status" value="1"/>
</dbReference>
<dbReference type="GO" id="GO:0005524">
    <property type="term" value="F:ATP binding"/>
    <property type="evidence" value="ECO:0007669"/>
    <property type="project" value="UniProtKB-KW"/>
</dbReference>
<comment type="catalytic activity">
    <reaction evidence="1">
        <text>ATP + protein L-histidine = ADP + protein N-phospho-L-histidine.</text>
        <dbReference type="EC" id="2.7.13.3"/>
    </reaction>
</comment>
<dbReference type="Proteomes" id="UP000623269">
    <property type="component" value="Unassembled WGS sequence"/>
</dbReference>
<dbReference type="Pfam" id="PF07730">
    <property type="entry name" value="HisKA_3"/>
    <property type="match status" value="1"/>
</dbReference>
<comment type="caution">
    <text evidence="13">The sequence shown here is derived from an EMBL/GenBank/DDBJ whole genome shotgun (WGS) entry which is preliminary data.</text>
</comment>
<keyword evidence="8" id="KW-0902">Two-component regulatory system</keyword>
<keyword evidence="3" id="KW-0597">Phosphoprotein</keyword>
<keyword evidence="9" id="KW-0175">Coiled coil</keyword>
<evidence type="ECO:0000313" key="13">
    <source>
        <dbReference type="EMBL" id="MBH1940105.1"/>
    </source>
</evidence>
<dbReference type="SUPFAM" id="SSF55874">
    <property type="entry name" value="ATPase domain of HSP90 chaperone/DNA topoisomerase II/histidine kinase"/>
    <property type="match status" value="1"/>
</dbReference>
<evidence type="ECO:0000313" key="14">
    <source>
        <dbReference type="Proteomes" id="UP000623269"/>
    </source>
</evidence>
<feature type="transmembrane region" description="Helical" evidence="10">
    <location>
        <begin position="55"/>
        <end position="76"/>
    </location>
</feature>